<proteinExistence type="predicted"/>
<protein>
    <submittedName>
        <fullName evidence="3">Site-specific recombinase</fullName>
    </submittedName>
</protein>
<dbReference type="EMBL" id="AP010904">
    <property type="protein sequence ID" value="BAH77170.1"/>
    <property type="molecule type" value="Genomic_DNA"/>
</dbReference>
<dbReference type="InterPro" id="IPR013762">
    <property type="entry name" value="Integrase-like_cat_sf"/>
</dbReference>
<dbReference type="AlphaFoldDB" id="C4XM42"/>
<accession>C4XM42</accession>
<name>C4XM42_SOLM1</name>
<dbReference type="PANTHER" id="PTHR30349:SF64">
    <property type="entry name" value="PROPHAGE INTEGRASE INTD-RELATED"/>
    <property type="match status" value="1"/>
</dbReference>
<reference evidence="3 4" key="1">
    <citation type="journal article" date="2009" name="Genome Res.">
        <title>Whole genome sequence of Desulfovibrio magneticus strain RS-1 revealed common gene clusters in magnetotactic bacteria.</title>
        <authorList>
            <person name="Nakazawa H."/>
            <person name="Arakaki A."/>
            <person name="Narita-Yamada S."/>
            <person name="Yashiro I."/>
            <person name="Jinno K."/>
            <person name="Aoki N."/>
            <person name="Tsuruyama A."/>
            <person name="Okamura Y."/>
            <person name="Tanikawa S."/>
            <person name="Fujita N."/>
            <person name="Takeyama H."/>
            <person name="Matsunaga T."/>
        </authorList>
    </citation>
    <scope>NUCLEOTIDE SEQUENCE [LARGE SCALE GENOMIC DNA]</scope>
    <source>
        <strain evidence="4">ATCC 700980 / DSM 13731 / RS-1</strain>
    </source>
</reference>
<evidence type="ECO:0000259" key="2">
    <source>
        <dbReference type="PROSITE" id="PS51898"/>
    </source>
</evidence>
<dbReference type="OrthoDB" id="5450216at2"/>
<dbReference type="GO" id="GO:0006310">
    <property type="term" value="P:DNA recombination"/>
    <property type="evidence" value="ECO:0007669"/>
    <property type="project" value="UniProtKB-KW"/>
</dbReference>
<dbReference type="InterPro" id="IPR050090">
    <property type="entry name" value="Tyrosine_recombinase_XerCD"/>
</dbReference>
<evidence type="ECO:0000313" key="4">
    <source>
        <dbReference type="Proteomes" id="UP000009071"/>
    </source>
</evidence>
<dbReference type="CDD" id="cd00397">
    <property type="entry name" value="DNA_BRE_C"/>
    <property type="match status" value="1"/>
</dbReference>
<dbReference type="GO" id="GO:0003677">
    <property type="term" value="F:DNA binding"/>
    <property type="evidence" value="ECO:0007669"/>
    <property type="project" value="InterPro"/>
</dbReference>
<gene>
    <name evidence="3" type="ordered locus">DMR_36790</name>
</gene>
<dbReference type="eggNOG" id="COG0582">
    <property type="taxonomic scope" value="Bacteria"/>
</dbReference>
<keyword evidence="1" id="KW-0233">DNA recombination</keyword>
<dbReference type="Pfam" id="PF00589">
    <property type="entry name" value="Phage_integrase"/>
    <property type="match status" value="1"/>
</dbReference>
<dbReference type="PANTHER" id="PTHR30349">
    <property type="entry name" value="PHAGE INTEGRASE-RELATED"/>
    <property type="match status" value="1"/>
</dbReference>
<organism evidence="3 4">
    <name type="scientific">Solidesulfovibrio magneticus (strain ATCC 700980 / DSM 13731 / RS-1)</name>
    <name type="common">Desulfovibrio magneticus</name>
    <dbReference type="NCBI Taxonomy" id="573370"/>
    <lineage>
        <taxon>Bacteria</taxon>
        <taxon>Pseudomonadati</taxon>
        <taxon>Thermodesulfobacteriota</taxon>
        <taxon>Desulfovibrionia</taxon>
        <taxon>Desulfovibrionales</taxon>
        <taxon>Desulfovibrionaceae</taxon>
        <taxon>Solidesulfovibrio</taxon>
    </lineage>
</organism>
<dbReference type="STRING" id="573370.DMR_36790"/>
<sequence length="361" mass="42116">MPTLDKRSKNPRWKGVVTVHRNRKERRFPDDSQKSYRAAVQWEEEKRKEMMEKQTKVDTVCSVATWLNNYLDYSKESQSSKTYDEKLATCKRFAKFIGKETLASDIDTSKGMEFLRGQFKKRTGYATNRDRKNLSAAWGWGRKYVPGFPRNENPFQDIDRFPEVRSPRYVPPEEDFWKVFNLAEGQDKVMLLTFLHLGARKGEVFRMKVDDLDLVTGSVNIWTNKRENGNKECDVLPLTNELRLAIKAWLESRRAKSPFVFVNTSDAEFALKYWGEPFKYRQHFMEKLCKRAKVKPFGFHAIRHLTATILFRAGQPLSVIQAILRHKSPTTTARYLHGLGLGQTREALSNVMEGRNFQLTI</sequence>
<evidence type="ECO:0000313" key="3">
    <source>
        <dbReference type="EMBL" id="BAH77170.1"/>
    </source>
</evidence>
<dbReference type="KEGG" id="dma:DMR_36790"/>
<dbReference type="Proteomes" id="UP000009071">
    <property type="component" value="Chromosome"/>
</dbReference>
<evidence type="ECO:0000256" key="1">
    <source>
        <dbReference type="ARBA" id="ARBA00023172"/>
    </source>
</evidence>
<dbReference type="InterPro" id="IPR011010">
    <property type="entry name" value="DNA_brk_join_enz"/>
</dbReference>
<feature type="domain" description="Tyr recombinase" evidence="2">
    <location>
        <begin position="165"/>
        <end position="353"/>
    </location>
</feature>
<dbReference type="InterPro" id="IPR002104">
    <property type="entry name" value="Integrase_catalytic"/>
</dbReference>
<keyword evidence="4" id="KW-1185">Reference proteome</keyword>
<dbReference type="GO" id="GO:0015074">
    <property type="term" value="P:DNA integration"/>
    <property type="evidence" value="ECO:0007669"/>
    <property type="project" value="InterPro"/>
</dbReference>
<dbReference type="Gene3D" id="1.10.443.10">
    <property type="entry name" value="Intergrase catalytic core"/>
    <property type="match status" value="1"/>
</dbReference>
<dbReference type="SUPFAM" id="SSF56349">
    <property type="entry name" value="DNA breaking-rejoining enzymes"/>
    <property type="match status" value="1"/>
</dbReference>
<dbReference type="HOGENOM" id="CLU_065764_0_0_7"/>
<dbReference type="PROSITE" id="PS51898">
    <property type="entry name" value="TYR_RECOMBINASE"/>
    <property type="match status" value="1"/>
</dbReference>